<comment type="caution">
    <text evidence="1">The sequence shown here is derived from an EMBL/GenBank/DDBJ whole genome shotgun (WGS) entry which is preliminary data.</text>
</comment>
<evidence type="ECO:0000313" key="1">
    <source>
        <dbReference type="EMBL" id="KAJ7553218.1"/>
    </source>
</evidence>
<reference evidence="2" key="1">
    <citation type="journal article" date="2024" name="Proc. Natl. Acad. Sci. U.S.A.">
        <title>Extraordinary preservation of gene collinearity over three hundred million years revealed in homosporous lycophytes.</title>
        <authorList>
            <person name="Li C."/>
            <person name="Wickell D."/>
            <person name="Kuo L.Y."/>
            <person name="Chen X."/>
            <person name="Nie B."/>
            <person name="Liao X."/>
            <person name="Peng D."/>
            <person name="Ji J."/>
            <person name="Jenkins J."/>
            <person name="Williams M."/>
            <person name="Shu S."/>
            <person name="Plott C."/>
            <person name="Barry K."/>
            <person name="Rajasekar S."/>
            <person name="Grimwood J."/>
            <person name="Han X."/>
            <person name="Sun S."/>
            <person name="Hou Z."/>
            <person name="He W."/>
            <person name="Dai G."/>
            <person name="Sun C."/>
            <person name="Schmutz J."/>
            <person name="Leebens-Mack J.H."/>
            <person name="Li F.W."/>
            <person name="Wang L."/>
        </authorList>
    </citation>
    <scope>NUCLEOTIDE SEQUENCE [LARGE SCALE GENOMIC DNA]</scope>
    <source>
        <strain evidence="2">cv. PW_Plant_1</strain>
    </source>
</reference>
<proteinExistence type="predicted"/>
<gene>
    <name evidence="1" type="ORF">O6H91_06G088600</name>
</gene>
<evidence type="ECO:0000313" key="2">
    <source>
        <dbReference type="Proteomes" id="UP001162992"/>
    </source>
</evidence>
<sequence length="1491" mass="167528">MLEPCTDRVVGSESWLKVSVLKTQKNDYYASKNYVRSNETKQEASLERKMAFTRTGVDKATNDLEVRRSISDLVQATSKRGSLLSSTRASNSIESNRRATVLTELDQSRAAAGTSTRARFKSPMSGYLSESTGLQKKGYMKYVRSAPPSHLLPTIGKRASQVSVSATLESELPPRCLKARSLTTSPEQYERDLLDQNLDHETRIFQSSMASSSSKDRPKRKIRTPADIHLHLPDPDANTIFLPEKINRRNFKGKVMYSVTDSEHLPKLSSGVDDIGCERHDSLVSIVHTPRVPGDQAWRRDAININEDSLPPKETLSKEGLSINVPYYLLKLTGASREGMRAMPHLKPPVLINEMPSKCHGKRKTKSTKLRIVTVPVSAKQWLLQSIGLKDEEINELFDQIECVPQFAAEYVREIKAEWEAMVARESKIPPEADFLMKDRALLGKVRELMLRFVEVTKGAEVQVGLDNGGVHRGPHKNLNKDYELFQKATVNSNGKVDCVTSEEKKIANKSSQELESQSIHPEGASPLGLESKISVEDVGSAVKSFICSECGQLRPNLTETSLQQNYLSEEIKKPEIHASYEKHTFPSLIPAEDYIINKYIVQPTLLGKSECKSTYSPFDKRWYTVLFPALQPGKREDVQLLGHWLQHAIQRNSCENPDGRFKDVESAFVLHSIAFLEIVRQVDIHCEERGNLLLHLWRQLLRIFNQVMVRAEPKLNATEDELRRVRNTLEVEREKLASIMSELKTSEAQCVLVKEQLKQKDLETLKFKRCHLCRAENMTPRSREMLIRRSKHRAFLYRESTAKLVIEDKIDEVPSIMEKPPDENSSTLVSNQALENHSALDSGPAPESDNVLAQSSESFLSQVDAEVQTEDMQPERLQRCRSAPPNLFPMIKVCAGEEKINFDFAISSQLQPAEISDEEAKALENIATNEPALVQKQTPQGGLLKSFENLAVDTIDLLQRIPVTEGALASSIRNLLKQYTSLTGLLVGKSQENERGGTCEEIENASHDESPNRDESASHDEAMNASEDPNCEEILDSSQDLSRPKKGKKPKVRTQKPSAETDLKPPNKTGGSVQPKSTVPLGFSKLMKIYSPPKNVKFFNARQLTKLLPSIYMAKIVADAVDDSCSNERQTCCEFVYDFMLNLYGLKGLSESAIFGVFKIVKNLIASKDIEKHHKIRLFSRFVAMDQDRFYPEPGLYLYLKLLQKASSKVGALLPSDQDDGVVFMNPSHTTFISDEPNLVAYFGTQAAAISFIEKVIAKHAFTERASPEIRKLVKESEVRKLDWDLLMEAILEVHPDKLETIEVQRKKINQEMMPVPKEKEEELENLFTAGDANQDGVLTFSEFREIIGSADPSISAQNALRMFRETLLVMSDGGDSISPTAFARIAHSHGISASHDVVFNLLGKTWLQVQGDINEEKVKENPKEFDRIKSTLSALMEERSNENLAVQTFRMFVLQFCGGDEEEDDDDEEEAETEPVPETSTSDVVTDLG</sequence>
<protein>
    <submittedName>
        <fullName evidence="1">Uncharacterized protein</fullName>
    </submittedName>
</protein>
<name>A0ACC2DG55_DIPCM</name>
<dbReference type="EMBL" id="CM055097">
    <property type="protein sequence ID" value="KAJ7553218.1"/>
    <property type="molecule type" value="Genomic_DNA"/>
</dbReference>
<organism evidence="1 2">
    <name type="scientific">Diphasiastrum complanatum</name>
    <name type="common">Issler's clubmoss</name>
    <name type="synonym">Lycopodium complanatum</name>
    <dbReference type="NCBI Taxonomy" id="34168"/>
    <lineage>
        <taxon>Eukaryota</taxon>
        <taxon>Viridiplantae</taxon>
        <taxon>Streptophyta</taxon>
        <taxon>Embryophyta</taxon>
        <taxon>Tracheophyta</taxon>
        <taxon>Lycopodiopsida</taxon>
        <taxon>Lycopodiales</taxon>
        <taxon>Lycopodiaceae</taxon>
        <taxon>Lycopodioideae</taxon>
        <taxon>Diphasiastrum</taxon>
    </lineage>
</organism>
<keyword evidence="2" id="KW-1185">Reference proteome</keyword>
<dbReference type="Proteomes" id="UP001162992">
    <property type="component" value="Chromosome 6"/>
</dbReference>
<accession>A0ACC2DG55</accession>